<name>A0ABT5TNL3_9GAMM</name>
<keyword evidence="2" id="KW-1185">Reference proteome</keyword>
<reference evidence="1 2" key="1">
    <citation type="submission" date="2023-02" db="EMBL/GenBank/DDBJ databases">
        <title>Genome sequence of Shewanella metallivivens ER-Te-42B-Light, sp. nov., enriched from sulfide tube worms (Riftia pachyptila) isolated from Explorer Ridge in the Pacific Ocean.</title>
        <authorList>
            <person name="Maltman C."/>
            <person name="Kuzyk S.B."/>
            <person name="Kyndt J.A."/>
            <person name="Yurkov V."/>
        </authorList>
    </citation>
    <scope>NUCLEOTIDE SEQUENCE [LARGE SCALE GENOMIC DNA]</scope>
    <source>
        <strain evidence="1 2">ER-Te-42B-Light</strain>
    </source>
</reference>
<comment type="caution">
    <text evidence="1">The sequence shown here is derived from an EMBL/GenBank/DDBJ whole genome shotgun (WGS) entry which is preliminary data.</text>
</comment>
<evidence type="ECO:0000313" key="2">
    <source>
        <dbReference type="Proteomes" id="UP001213691"/>
    </source>
</evidence>
<gene>
    <name evidence="1" type="ORF">PQR79_14025</name>
</gene>
<dbReference type="Proteomes" id="UP001213691">
    <property type="component" value="Unassembled WGS sequence"/>
</dbReference>
<evidence type="ECO:0000313" key="1">
    <source>
        <dbReference type="EMBL" id="MDD8060205.1"/>
    </source>
</evidence>
<accession>A0ABT5TNL3</accession>
<dbReference type="RefSeq" id="WP_238103203.1">
    <property type="nucleotide sequence ID" value="NZ_JAQQPZ010000013.1"/>
</dbReference>
<proteinExistence type="predicted"/>
<sequence length="175" mass="19867">MTISVISINEVILNILKDKKLQQISAVELKKLFLDASPTSKNKQATQLVHRTLNKLCRYQFFEKVAVGKKVMFSKTAQFDENRLSDSKSKSEVIHPSEVKTSMTNSNELKATLNQYQIDLLGLIGEAEEFKRLINEYPEAKTTLYPRYMQAKNQSSTMVGKINAIEVFINSLEGC</sequence>
<evidence type="ECO:0008006" key="3">
    <source>
        <dbReference type="Google" id="ProtNLM"/>
    </source>
</evidence>
<dbReference type="EMBL" id="JAQQPZ010000013">
    <property type="protein sequence ID" value="MDD8060205.1"/>
    <property type="molecule type" value="Genomic_DNA"/>
</dbReference>
<organism evidence="1 2">
    <name type="scientific">Shewanella metallivivens</name>
    <dbReference type="NCBI Taxonomy" id="2872342"/>
    <lineage>
        <taxon>Bacteria</taxon>
        <taxon>Pseudomonadati</taxon>
        <taxon>Pseudomonadota</taxon>
        <taxon>Gammaproteobacteria</taxon>
        <taxon>Alteromonadales</taxon>
        <taxon>Shewanellaceae</taxon>
        <taxon>Shewanella</taxon>
    </lineage>
</organism>
<protein>
    <recommendedName>
        <fullName evidence="3">Response regulator</fullName>
    </recommendedName>
</protein>